<dbReference type="CDD" id="cd05252">
    <property type="entry name" value="CDP_GD_SDR_e"/>
    <property type="match status" value="1"/>
</dbReference>
<dbReference type="Gene3D" id="3.90.25.10">
    <property type="entry name" value="UDP-galactose 4-epimerase, domain 1"/>
    <property type="match status" value="1"/>
</dbReference>
<name>A0A150PQA3_SORCE</name>
<evidence type="ECO:0000313" key="3">
    <source>
        <dbReference type="EMBL" id="KYF57842.1"/>
    </source>
</evidence>
<dbReference type="Proteomes" id="UP000075420">
    <property type="component" value="Unassembled WGS sequence"/>
</dbReference>
<evidence type="ECO:0000259" key="2">
    <source>
        <dbReference type="Pfam" id="PF01370"/>
    </source>
</evidence>
<dbReference type="InterPro" id="IPR036291">
    <property type="entry name" value="NAD(P)-bd_dom_sf"/>
</dbReference>
<proteinExistence type="inferred from homology"/>
<comment type="caution">
    <text evidence="3">The sequence shown here is derived from an EMBL/GenBank/DDBJ whole genome shotgun (WGS) entry which is preliminary data.</text>
</comment>
<feature type="domain" description="NAD-dependent epimerase/dehydratase" evidence="2">
    <location>
        <begin position="15"/>
        <end position="245"/>
    </location>
</feature>
<evidence type="ECO:0000256" key="1">
    <source>
        <dbReference type="ARBA" id="ARBA00007637"/>
    </source>
</evidence>
<accession>A0A150PQA3</accession>
<gene>
    <name evidence="3" type="ORF">BE08_06375</name>
</gene>
<protein>
    <submittedName>
        <fullName evidence="3">CDP-glucose 4,6-dehydratase</fullName>
    </submittedName>
</protein>
<sequence length="357" mass="39395">MVVSDHRDFYAGRRVFVTGHTGFKGSWLTAWLRLLGAQVTGYSLPPEGAPSLFADARIDDGVTSTFGDVCDEGRLARAMTEARPEIVLHLAAQALVRRSYARPVETFATNVLGTAHVLEAARRLPSVRVVVVVTTDKCYENNEWVWGYRETDALGGHDTYSASKACAELVAAAYRQSFYGREVAVATARAGNVIGGGDWAEDRLVPDIVRSVAAGKAVRIRHPRAVRPWQHVLDPLSGYLLLARRLWGDPVRYSGAWNFGPDDAEPRTVHGLAEAIVRELGRGSLELAEPPDGERLHEASTLRLDCSKARSRLGWRPLLDTDRAIQLTSAWYARYLEDRGRARPLVEEQLRLATGLA</sequence>
<dbReference type="Gene3D" id="3.40.50.720">
    <property type="entry name" value="NAD(P)-binding Rossmann-like Domain"/>
    <property type="match status" value="1"/>
</dbReference>
<dbReference type="PANTHER" id="PTHR43000">
    <property type="entry name" value="DTDP-D-GLUCOSE 4,6-DEHYDRATASE-RELATED"/>
    <property type="match status" value="1"/>
</dbReference>
<dbReference type="SUPFAM" id="SSF51735">
    <property type="entry name" value="NAD(P)-binding Rossmann-fold domains"/>
    <property type="match status" value="1"/>
</dbReference>
<dbReference type="InterPro" id="IPR001509">
    <property type="entry name" value="Epimerase_deHydtase"/>
</dbReference>
<reference evidence="3 4" key="1">
    <citation type="submission" date="2014-02" db="EMBL/GenBank/DDBJ databases">
        <title>The small core and large imbalanced accessory genome model reveals a collaborative survival strategy of Sorangium cellulosum strains in nature.</title>
        <authorList>
            <person name="Han K."/>
            <person name="Peng R."/>
            <person name="Blom J."/>
            <person name="Li Y.-Z."/>
        </authorList>
    </citation>
    <scope>NUCLEOTIDE SEQUENCE [LARGE SCALE GENOMIC DNA]</scope>
    <source>
        <strain evidence="3 4">So0157-25</strain>
    </source>
</reference>
<organism evidence="3 4">
    <name type="scientific">Sorangium cellulosum</name>
    <name type="common">Polyangium cellulosum</name>
    <dbReference type="NCBI Taxonomy" id="56"/>
    <lineage>
        <taxon>Bacteria</taxon>
        <taxon>Pseudomonadati</taxon>
        <taxon>Myxococcota</taxon>
        <taxon>Polyangia</taxon>
        <taxon>Polyangiales</taxon>
        <taxon>Polyangiaceae</taxon>
        <taxon>Sorangium</taxon>
    </lineage>
</organism>
<dbReference type="AlphaFoldDB" id="A0A150PQA3"/>
<dbReference type="Pfam" id="PF01370">
    <property type="entry name" value="Epimerase"/>
    <property type="match status" value="1"/>
</dbReference>
<dbReference type="InterPro" id="IPR013445">
    <property type="entry name" value="CDP_4_6_deHydtase"/>
</dbReference>
<comment type="similarity">
    <text evidence="1">Belongs to the NAD(P)-dependent epimerase/dehydratase family.</text>
</comment>
<evidence type="ECO:0000313" key="4">
    <source>
        <dbReference type="Proteomes" id="UP000075420"/>
    </source>
</evidence>
<dbReference type="NCBIfam" id="TIGR02622">
    <property type="entry name" value="CDP_4_6_dhtase"/>
    <property type="match status" value="1"/>
</dbReference>
<dbReference type="EMBL" id="JELY01000854">
    <property type="protein sequence ID" value="KYF57842.1"/>
    <property type="molecule type" value="Genomic_DNA"/>
</dbReference>